<sequence length="102" mass="11790">MFPACLVSRVASQAKKLGVRPGWKIHEIDGHSVSSDEDIFLRLQEAKWQWRSCFVWFVTDMAAIRAEQARQRQASIQAEMERLAKLPFEGAHDKGHQIQLRE</sequence>
<comment type="caution">
    <text evidence="1">The sequence shown here is derived from an EMBL/GenBank/DDBJ whole genome shotgun (WGS) entry which is preliminary data.</text>
</comment>
<protein>
    <recommendedName>
        <fullName evidence="3">PDZ domain-containing protein</fullName>
    </recommendedName>
</protein>
<evidence type="ECO:0008006" key="3">
    <source>
        <dbReference type="Google" id="ProtNLM"/>
    </source>
</evidence>
<proteinExistence type="predicted"/>
<feature type="non-terminal residue" evidence="1">
    <location>
        <position position="102"/>
    </location>
</feature>
<dbReference type="Proteomes" id="UP001189429">
    <property type="component" value="Unassembled WGS sequence"/>
</dbReference>
<evidence type="ECO:0000313" key="1">
    <source>
        <dbReference type="EMBL" id="CAK0860942.1"/>
    </source>
</evidence>
<organism evidence="1 2">
    <name type="scientific">Prorocentrum cordatum</name>
    <dbReference type="NCBI Taxonomy" id="2364126"/>
    <lineage>
        <taxon>Eukaryota</taxon>
        <taxon>Sar</taxon>
        <taxon>Alveolata</taxon>
        <taxon>Dinophyceae</taxon>
        <taxon>Prorocentrales</taxon>
        <taxon>Prorocentraceae</taxon>
        <taxon>Prorocentrum</taxon>
    </lineage>
</organism>
<keyword evidence="2" id="KW-1185">Reference proteome</keyword>
<reference evidence="1" key="1">
    <citation type="submission" date="2023-10" db="EMBL/GenBank/DDBJ databases">
        <authorList>
            <person name="Chen Y."/>
            <person name="Shah S."/>
            <person name="Dougan E. K."/>
            <person name="Thang M."/>
            <person name="Chan C."/>
        </authorList>
    </citation>
    <scope>NUCLEOTIDE SEQUENCE [LARGE SCALE GENOMIC DNA]</scope>
</reference>
<accession>A0ABN9UME2</accession>
<dbReference type="EMBL" id="CAUYUJ010016026">
    <property type="protein sequence ID" value="CAK0860942.1"/>
    <property type="molecule type" value="Genomic_DNA"/>
</dbReference>
<evidence type="ECO:0000313" key="2">
    <source>
        <dbReference type="Proteomes" id="UP001189429"/>
    </source>
</evidence>
<name>A0ABN9UME2_9DINO</name>
<gene>
    <name evidence="1" type="ORF">PCOR1329_LOCUS49765</name>
</gene>